<evidence type="ECO:0000313" key="3">
    <source>
        <dbReference type="Proteomes" id="UP000327157"/>
    </source>
</evidence>
<reference evidence="2 3" key="1">
    <citation type="submission" date="2019-09" db="EMBL/GenBank/DDBJ databases">
        <authorList>
            <person name="Ou C."/>
        </authorList>
    </citation>
    <scope>NUCLEOTIDE SEQUENCE [LARGE SCALE GENOMIC DNA]</scope>
    <source>
        <strain evidence="2">S2</strain>
        <tissue evidence="2">Leaf</tissue>
    </source>
</reference>
<dbReference type="Proteomes" id="UP000327157">
    <property type="component" value="Chromosome 5"/>
</dbReference>
<organism evidence="2 3">
    <name type="scientific">Pyrus ussuriensis x Pyrus communis</name>
    <dbReference type="NCBI Taxonomy" id="2448454"/>
    <lineage>
        <taxon>Eukaryota</taxon>
        <taxon>Viridiplantae</taxon>
        <taxon>Streptophyta</taxon>
        <taxon>Embryophyta</taxon>
        <taxon>Tracheophyta</taxon>
        <taxon>Spermatophyta</taxon>
        <taxon>Magnoliopsida</taxon>
        <taxon>eudicotyledons</taxon>
        <taxon>Gunneridae</taxon>
        <taxon>Pentapetalae</taxon>
        <taxon>rosids</taxon>
        <taxon>fabids</taxon>
        <taxon>Rosales</taxon>
        <taxon>Rosaceae</taxon>
        <taxon>Amygdaloideae</taxon>
        <taxon>Maleae</taxon>
        <taxon>Pyrus</taxon>
    </lineage>
</organism>
<gene>
    <name evidence="2" type="ORF">D8674_026404</name>
</gene>
<keyword evidence="3" id="KW-1185">Reference proteome</keyword>
<feature type="region of interest" description="Disordered" evidence="1">
    <location>
        <begin position="1"/>
        <end position="35"/>
    </location>
</feature>
<name>A0A5N5IDS6_9ROSA</name>
<protein>
    <submittedName>
        <fullName evidence="2">Uncharacterized protein</fullName>
    </submittedName>
</protein>
<dbReference type="EMBL" id="SMOL01000004">
    <property type="protein sequence ID" value="KAB2635870.1"/>
    <property type="molecule type" value="Genomic_DNA"/>
</dbReference>
<evidence type="ECO:0000256" key="1">
    <source>
        <dbReference type="SAM" id="MobiDB-lite"/>
    </source>
</evidence>
<reference evidence="3" key="2">
    <citation type="submission" date="2019-10" db="EMBL/GenBank/DDBJ databases">
        <title>A de novo genome assembly of a pear dwarfing rootstock.</title>
        <authorList>
            <person name="Wang F."/>
            <person name="Wang J."/>
            <person name="Li S."/>
            <person name="Zhang Y."/>
            <person name="Fang M."/>
            <person name="Ma L."/>
            <person name="Zhao Y."/>
            <person name="Jiang S."/>
        </authorList>
    </citation>
    <scope>NUCLEOTIDE SEQUENCE [LARGE SCALE GENOMIC DNA]</scope>
</reference>
<evidence type="ECO:0000313" key="2">
    <source>
        <dbReference type="EMBL" id="KAB2635870.1"/>
    </source>
</evidence>
<comment type="caution">
    <text evidence="2">The sequence shown here is derived from an EMBL/GenBank/DDBJ whole genome shotgun (WGS) entry which is preliminary data.</text>
</comment>
<reference evidence="2 3" key="3">
    <citation type="submission" date="2019-11" db="EMBL/GenBank/DDBJ databases">
        <title>A de novo genome assembly of a pear dwarfing rootstock.</title>
        <authorList>
            <person name="Wang F."/>
            <person name="Wang J."/>
            <person name="Li S."/>
            <person name="Zhang Y."/>
            <person name="Fang M."/>
            <person name="Ma L."/>
            <person name="Zhao Y."/>
            <person name="Jiang S."/>
        </authorList>
    </citation>
    <scope>NUCLEOTIDE SEQUENCE [LARGE SCALE GENOMIC DNA]</scope>
    <source>
        <strain evidence="2">S2</strain>
        <tissue evidence="2">Leaf</tissue>
    </source>
</reference>
<dbReference type="AlphaFoldDB" id="A0A5N5IDS6"/>
<sequence>MLSNLHNPSSQPPHFVVGNPSPPCTDKSNDLPPEDDQMELLTLKTMLLARNTSSISIDSCLPFFGIKYYNE</sequence>
<accession>A0A5N5IDS6</accession>
<proteinExistence type="predicted"/>